<name>A0A9Q8LIG6_PASFU</name>
<dbReference type="InterPro" id="IPR050982">
    <property type="entry name" value="Auxin_biosynth/cation_transpt"/>
</dbReference>
<gene>
    <name evidence="3" type="ORF">CLAFUR5_06075</name>
</gene>
<dbReference type="PANTHER" id="PTHR43539">
    <property type="entry name" value="FLAVIN-BINDING MONOOXYGENASE-LIKE PROTEIN (AFU_ORTHOLOGUE AFUA_4G09220)"/>
    <property type="match status" value="1"/>
</dbReference>
<feature type="region of interest" description="Disordered" evidence="2">
    <location>
        <begin position="1"/>
        <end position="41"/>
    </location>
</feature>
<proteinExistence type="predicted"/>
<dbReference type="RefSeq" id="XP_047762362.1">
    <property type="nucleotide sequence ID" value="XM_047905223.1"/>
</dbReference>
<dbReference type="GO" id="GO:0004497">
    <property type="term" value="F:monooxygenase activity"/>
    <property type="evidence" value="ECO:0007669"/>
    <property type="project" value="TreeGrafter"/>
</dbReference>
<keyword evidence="4" id="KW-1185">Reference proteome</keyword>
<dbReference type="GeneID" id="71985953"/>
<dbReference type="PANTHER" id="PTHR43539:SF68">
    <property type="entry name" value="FLAVIN-BINDING MONOOXYGENASE-LIKE PROTEIN (AFU_ORTHOLOGUE AFUA_4G09220)"/>
    <property type="match status" value="1"/>
</dbReference>
<dbReference type="KEGG" id="ffu:CLAFUR5_06075"/>
<evidence type="ECO:0000256" key="2">
    <source>
        <dbReference type="SAM" id="MobiDB-lite"/>
    </source>
</evidence>
<evidence type="ECO:0000256" key="1">
    <source>
        <dbReference type="ARBA" id="ARBA00023002"/>
    </source>
</evidence>
<reference evidence="3" key="1">
    <citation type="submission" date="2021-12" db="EMBL/GenBank/DDBJ databases">
        <authorList>
            <person name="Zaccaron A."/>
            <person name="Stergiopoulos I."/>
        </authorList>
    </citation>
    <scope>NUCLEOTIDE SEQUENCE</scope>
    <source>
        <strain evidence="3">Race5_Kim</strain>
    </source>
</reference>
<dbReference type="Proteomes" id="UP000756132">
    <property type="component" value="Chromosome 5"/>
</dbReference>
<protein>
    <recommendedName>
        <fullName evidence="5">FAD/NAD(P)-binding domain-containing protein</fullName>
    </recommendedName>
</protein>
<dbReference type="EMBL" id="CP090167">
    <property type="protein sequence ID" value="UJO17996.1"/>
    <property type="molecule type" value="Genomic_DNA"/>
</dbReference>
<dbReference type="GO" id="GO:0050660">
    <property type="term" value="F:flavin adenine dinucleotide binding"/>
    <property type="evidence" value="ECO:0007669"/>
    <property type="project" value="TreeGrafter"/>
</dbReference>
<reference evidence="3" key="2">
    <citation type="journal article" date="2022" name="Microb. Genom.">
        <title>A chromosome-scale genome assembly of the tomato pathogen Cladosporium fulvum reveals a compartmentalized genome architecture and the presence of a dispensable chromosome.</title>
        <authorList>
            <person name="Zaccaron A.Z."/>
            <person name="Chen L.H."/>
            <person name="Samaras A."/>
            <person name="Stergiopoulos I."/>
        </authorList>
    </citation>
    <scope>NUCLEOTIDE SEQUENCE</scope>
    <source>
        <strain evidence="3">Race5_Kim</strain>
    </source>
</reference>
<dbReference type="SUPFAM" id="SSF51905">
    <property type="entry name" value="FAD/NAD(P)-binding domain"/>
    <property type="match status" value="1"/>
</dbReference>
<evidence type="ECO:0008006" key="5">
    <source>
        <dbReference type="Google" id="ProtNLM"/>
    </source>
</evidence>
<organism evidence="3 4">
    <name type="scientific">Passalora fulva</name>
    <name type="common">Tomato leaf mold</name>
    <name type="synonym">Cladosporium fulvum</name>
    <dbReference type="NCBI Taxonomy" id="5499"/>
    <lineage>
        <taxon>Eukaryota</taxon>
        <taxon>Fungi</taxon>
        <taxon>Dikarya</taxon>
        <taxon>Ascomycota</taxon>
        <taxon>Pezizomycotina</taxon>
        <taxon>Dothideomycetes</taxon>
        <taxon>Dothideomycetidae</taxon>
        <taxon>Mycosphaerellales</taxon>
        <taxon>Mycosphaerellaceae</taxon>
        <taxon>Fulvia</taxon>
    </lineage>
</organism>
<dbReference type="OrthoDB" id="74360at2759"/>
<accession>A0A9Q8LIG6</accession>
<dbReference type="InterPro" id="IPR036188">
    <property type="entry name" value="FAD/NAD-bd_sf"/>
</dbReference>
<keyword evidence="1" id="KW-0560">Oxidoreductase</keyword>
<dbReference type="Gene3D" id="3.50.50.60">
    <property type="entry name" value="FAD/NAD(P)-binding domain"/>
    <property type="match status" value="2"/>
</dbReference>
<sequence length="506" mass="55890">MGATITQRKLAKSSIKSQLSSARKRSPFKLADSEPRTVQAPGDANWIDIDLNFSTQDGDLIDNCAGTNYEGHGHPDELSPCSNGQTNGIARDNHTYDAIVVGGGQAGLGAAGHLKAVGCDYILFDDRPKIGDSWAHRYDSAKWHTGRELGNLPFDRTFTAEDPELIPIKRIGSAYKAWTQRHSINVQEGSRVDKATWDESTQIWTVQTSGSHGTQQWKSFNLITALGVGCSAPILPQWATTPRIATSNYKGTMTQSANYHKRQRLRRQTLFPRNPEDMADIGMHTTMVQRSPTFVLPGEWLVAINAAEYNLDKPIAVSDRPYYTHPLKIGREMANRGVHTGIEHSPEKFDDLEKAGFKLDRYGDLFQHITVRLGGHYVDIGNCARIVKGEVKMKGEAVECLTERGLRFVDGSELEADIIVLCTGFDRDYRKAAAAIVGEGVAEQMDGYGGPDKEGEIRGMAKLAGHPHLFYVGGDVKAARFLSRFLALQLQKRNFGGELEPYLEGK</sequence>
<evidence type="ECO:0000313" key="3">
    <source>
        <dbReference type="EMBL" id="UJO17996.1"/>
    </source>
</evidence>
<evidence type="ECO:0000313" key="4">
    <source>
        <dbReference type="Proteomes" id="UP000756132"/>
    </source>
</evidence>
<dbReference type="AlphaFoldDB" id="A0A9Q8LIG6"/>